<dbReference type="GeneID" id="24138629"/>
<dbReference type="KEGG" id="spar:SPRG_17066"/>
<feature type="transmembrane region" description="Helical" evidence="2">
    <location>
        <begin position="101"/>
        <end position="120"/>
    </location>
</feature>
<dbReference type="RefSeq" id="XP_012211995.1">
    <property type="nucleotide sequence ID" value="XM_012356605.1"/>
</dbReference>
<evidence type="ECO:0000313" key="4">
    <source>
        <dbReference type="Proteomes" id="UP000030745"/>
    </source>
</evidence>
<gene>
    <name evidence="3" type="ORF">SPRG_17066</name>
</gene>
<evidence type="ECO:0000256" key="2">
    <source>
        <dbReference type="SAM" id="Phobius"/>
    </source>
</evidence>
<organism evidence="3 4">
    <name type="scientific">Saprolegnia parasitica (strain CBS 223.65)</name>
    <dbReference type="NCBI Taxonomy" id="695850"/>
    <lineage>
        <taxon>Eukaryota</taxon>
        <taxon>Sar</taxon>
        <taxon>Stramenopiles</taxon>
        <taxon>Oomycota</taxon>
        <taxon>Saprolegniomycetes</taxon>
        <taxon>Saprolegniales</taxon>
        <taxon>Saprolegniaceae</taxon>
        <taxon>Saprolegnia</taxon>
    </lineage>
</organism>
<dbReference type="AlphaFoldDB" id="A0A067BSN9"/>
<sequence length="229" mass="25488">MLSPGNSLGIYPEQITPFYNDISSVVYGSVISVLRGQAVVKLAPDGAVLHPRTFSAPAADSVLLVVPAAEAVFGIGRLLRRCVFGALESRWFHAHPTSGTLATRIVGTLLTLAAMVWRPLSWRSPHRRCRGAATSSRSCLRRAQRQGRARTQSTYSSRRRQKTRYRRRHSTSLWDALWALLGYIIAFGSSTIQSFAGHALVFIGHLRQQRIFSDAHRSVVVKWFNAQFA</sequence>
<keyword evidence="4" id="KW-1185">Reference proteome</keyword>
<keyword evidence="2" id="KW-0812">Transmembrane</keyword>
<name>A0A067BSN9_SAPPC</name>
<reference evidence="3 4" key="1">
    <citation type="journal article" date="2013" name="PLoS Genet.">
        <title>Distinctive expansion of potential virulence genes in the genome of the oomycete fish pathogen Saprolegnia parasitica.</title>
        <authorList>
            <person name="Jiang R.H."/>
            <person name="de Bruijn I."/>
            <person name="Haas B.J."/>
            <person name="Belmonte R."/>
            <person name="Lobach L."/>
            <person name="Christie J."/>
            <person name="van den Ackerveken G."/>
            <person name="Bottin A."/>
            <person name="Bulone V."/>
            <person name="Diaz-Moreno S.M."/>
            <person name="Dumas B."/>
            <person name="Fan L."/>
            <person name="Gaulin E."/>
            <person name="Govers F."/>
            <person name="Grenville-Briggs L.J."/>
            <person name="Horner N.R."/>
            <person name="Levin J.Z."/>
            <person name="Mammella M."/>
            <person name="Meijer H.J."/>
            <person name="Morris P."/>
            <person name="Nusbaum C."/>
            <person name="Oome S."/>
            <person name="Phillips A.J."/>
            <person name="van Rooyen D."/>
            <person name="Rzeszutek E."/>
            <person name="Saraiva M."/>
            <person name="Secombes C.J."/>
            <person name="Seidl M.F."/>
            <person name="Snel B."/>
            <person name="Stassen J.H."/>
            <person name="Sykes S."/>
            <person name="Tripathy S."/>
            <person name="van den Berg H."/>
            <person name="Vega-Arreguin J.C."/>
            <person name="Wawra S."/>
            <person name="Young S.K."/>
            <person name="Zeng Q."/>
            <person name="Dieguez-Uribeondo J."/>
            <person name="Russ C."/>
            <person name="Tyler B.M."/>
            <person name="van West P."/>
        </authorList>
    </citation>
    <scope>NUCLEOTIDE SEQUENCE [LARGE SCALE GENOMIC DNA]</scope>
    <source>
        <strain evidence="3 4">CBS 223.65</strain>
    </source>
</reference>
<dbReference type="Proteomes" id="UP000030745">
    <property type="component" value="Unassembled WGS sequence"/>
</dbReference>
<proteinExistence type="predicted"/>
<evidence type="ECO:0000256" key="1">
    <source>
        <dbReference type="SAM" id="MobiDB-lite"/>
    </source>
</evidence>
<dbReference type="VEuPathDB" id="FungiDB:SPRG_17066"/>
<evidence type="ECO:0000313" key="3">
    <source>
        <dbReference type="EMBL" id="KDO17296.1"/>
    </source>
</evidence>
<dbReference type="EMBL" id="KK583708">
    <property type="protein sequence ID" value="KDO17296.1"/>
    <property type="molecule type" value="Genomic_DNA"/>
</dbReference>
<keyword evidence="2" id="KW-0472">Membrane</keyword>
<feature type="transmembrane region" description="Helical" evidence="2">
    <location>
        <begin position="176"/>
        <end position="203"/>
    </location>
</feature>
<keyword evidence="2" id="KW-1133">Transmembrane helix</keyword>
<feature type="region of interest" description="Disordered" evidence="1">
    <location>
        <begin position="140"/>
        <end position="164"/>
    </location>
</feature>
<protein>
    <submittedName>
        <fullName evidence="3">Uncharacterized protein</fullName>
    </submittedName>
</protein>
<accession>A0A067BSN9</accession>